<dbReference type="InterPro" id="IPR004107">
    <property type="entry name" value="Integrase_SAM-like_N"/>
</dbReference>
<dbReference type="SUPFAM" id="SSF56349">
    <property type="entry name" value="DNA breaking-rejoining enzymes"/>
    <property type="match status" value="1"/>
</dbReference>
<sequence>MVAWRAAAYFRDHDGHVREVIAFAKTKSAAEHRLLTKLRDRATITPAGELSPTDKINDLIDLWIEKFEERVADGRRSPTSLTTYRTAIKNHVRPALGELRIGEATTPRIDRVIGTIKRNAGRSTAKTCRAVVSGMILSVLRPAVWMVAGAMVGPLVSRARSSRIASAPRITGEV</sequence>
<dbReference type="InterPro" id="IPR011010">
    <property type="entry name" value="DNA_brk_join_enz"/>
</dbReference>
<keyword evidence="4" id="KW-1185">Reference proteome</keyword>
<evidence type="ECO:0000256" key="1">
    <source>
        <dbReference type="ARBA" id="ARBA00023125"/>
    </source>
</evidence>
<dbReference type="InterPro" id="IPR010998">
    <property type="entry name" value="Integrase_recombinase_N"/>
</dbReference>
<dbReference type="Gene3D" id="1.10.150.130">
    <property type="match status" value="1"/>
</dbReference>
<gene>
    <name evidence="3" type="ORF">EV646_112194</name>
</gene>
<protein>
    <submittedName>
        <fullName evidence="3">Integrase-like protein</fullName>
    </submittedName>
</protein>
<accession>A0A4R2IGS0</accession>
<reference evidence="3 4" key="1">
    <citation type="journal article" date="2015" name="Stand. Genomic Sci.">
        <title>Genomic Encyclopedia of Bacterial and Archaeal Type Strains, Phase III: the genomes of soil and plant-associated and newly described type strains.</title>
        <authorList>
            <person name="Whitman W.B."/>
            <person name="Woyke T."/>
            <person name="Klenk H.P."/>
            <person name="Zhou Y."/>
            <person name="Lilburn T.G."/>
            <person name="Beck B.J."/>
            <person name="De Vos P."/>
            <person name="Vandamme P."/>
            <person name="Eisen J.A."/>
            <person name="Garrity G."/>
            <person name="Hugenholtz P."/>
            <person name="Kyrpides N.C."/>
        </authorList>
    </citation>
    <scope>NUCLEOTIDE SEQUENCE [LARGE SCALE GENOMIC DNA]</scope>
    <source>
        <strain evidence="3 4">VKM Ac-2541</strain>
    </source>
</reference>
<dbReference type="EMBL" id="SLWR01000012">
    <property type="protein sequence ID" value="TCO43617.1"/>
    <property type="molecule type" value="Genomic_DNA"/>
</dbReference>
<evidence type="ECO:0000259" key="2">
    <source>
        <dbReference type="Pfam" id="PF14659"/>
    </source>
</evidence>
<dbReference type="Pfam" id="PF14659">
    <property type="entry name" value="Phage_int_SAM_3"/>
    <property type="match status" value="1"/>
</dbReference>
<organism evidence="3 4">
    <name type="scientific">Kribbella antiqua</name>
    <dbReference type="NCBI Taxonomy" id="2512217"/>
    <lineage>
        <taxon>Bacteria</taxon>
        <taxon>Bacillati</taxon>
        <taxon>Actinomycetota</taxon>
        <taxon>Actinomycetes</taxon>
        <taxon>Propionibacteriales</taxon>
        <taxon>Kribbellaceae</taxon>
        <taxon>Kribbella</taxon>
    </lineage>
</organism>
<comment type="caution">
    <text evidence="3">The sequence shown here is derived from an EMBL/GenBank/DDBJ whole genome shotgun (WGS) entry which is preliminary data.</text>
</comment>
<dbReference type="AlphaFoldDB" id="A0A4R2IGS0"/>
<evidence type="ECO:0000313" key="4">
    <source>
        <dbReference type="Proteomes" id="UP000295573"/>
    </source>
</evidence>
<name>A0A4R2IGS0_9ACTN</name>
<keyword evidence="1" id="KW-0238">DNA-binding</keyword>
<feature type="domain" description="Integrase SAM-like N-terminal" evidence="2">
    <location>
        <begin position="61"/>
        <end position="109"/>
    </location>
</feature>
<dbReference type="GO" id="GO:0003677">
    <property type="term" value="F:DNA binding"/>
    <property type="evidence" value="ECO:0007669"/>
    <property type="project" value="UniProtKB-KW"/>
</dbReference>
<dbReference type="GO" id="GO:0015074">
    <property type="term" value="P:DNA integration"/>
    <property type="evidence" value="ECO:0007669"/>
    <property type="project" value="InterPro"/>
</dbReference>
<proteinExistence type="predicted"/>
<evidence type="ECO:0000313" key="3">
    <source>
        <dbReference type="EMBL" id="TCO43617.1"/>
    </source>
</evidence>
<dbReference type="Proteomes" id="UP000295573">
    <property type="component" value="Unassembled WGS sequence"/>
</dbReference>